<sequence length="135" mass="15437">MSIKYYEIFSKNEIFEDPVINTSLNQIFTFLINVISEEIVTTELLVDGDVAKLLQGVTFTTTISKVELITANMTIFNFFKSSYNNFKVSQVIIQDYEIQILINGKLIIIKYSSIPLISKNIGGIYVKQLNVPIWE</sequence>
<accession>A0ABY4HRT7</accession>
<keyword evidence="2" id="KW-1185">Reference proteome</keyword>
<gene>
    <name evidence="1" type="ORF">LXD69_07365</name>
</gene>
<organism evidence="1 2">
    <name type="scientific">Flavobacterium sediminilitoris</name>
    <dbReference type="NCBI Taxonomy" id="2024526"/>
    <lineage>
        <taxon>Bacteria</taxon>
        <taxon>Pseudomonadati</taxon>
        <taxon>Bacteroidota</taxon>
        <taxon>Flavobacteriia</taxon>
        <taxon>Flavobacteriales</taxon>
        <taxon>Flavobacteriaceae</taxon>
        <taxon>Flavobacterium</taxon>
    </lineage>
</organism>
<protein>
    <submittedName>
        <fullName evidence="1">Uncharacterized protein</fullName>
    </submittedName>
</protein>
<reference evidence="1" key="1">
    <citation type="submission" date="2021-12" db="EMBL/GenBank/DDBJ databases">
        <authorList>
            <person name="Cha I.-T."/>
            <person name="Lee K.-E."/>
            <person name="Park S.-J."/>
        </authorList>
    </citation>
    <scope>NUCLEOTIDE SEQUENCE</scope>
    <source>
        <strain evidence="1">YSM-43</strain>
    </source>
</reference>
<evidence type="ECO:0000313" key="2">
    <source>
        <dbReference type="Proteomes" id="UP000830454"/>
    </source>
</evidence>
<evidence type="ECO:0000313" key="1">
    <source>
        <dbReference type="EMBL" id="UOX35330.1"/>
    </source>
</evidence>
<name>A0ABY4HRT7_9FLAO</name>
<dbReference type="Proteomes" id="UP000830454">
    <property type="component" value="Chromosome"/>
</dbReference>
<proteinExistence type="predicted"/>
<reference evidence="1" key="2">
    <citation type="submission" date="2022-04" db="EMBL/GenBank/DDBJ databases">
        <title>Complete Genome Sequence of Flavobacterium sediminilitoris YSM-43, Isolated from a Tidal Sediment.</title>
        <authorList>
            <person name="Lee P.A."/>
        </authorList>
    </citation>
    <scope>NUCLEOTIDE SEQUENCE</scope>
    <source>
        <strain evidence="1">YSM-43</strain>
    </source>
</reference>
<dbReference type="EMBL" id="CP090145">
    <property type="protein sequence ID" value="UOX35330.1"/>
    <property type="molecule type" value="Genomic_DNA"/>
</dbReference>
<dbReference type="RefSeq" id="WP_246918557.1">
    <property type="nucleotide sequence ID" value="NZ_CP090145.1"/>
</dbReference>